<protein>
    <submittedName>
        <fullName evidence="1">Uncharacterized protein</fullName>
    </submittedName>
</protein>
<keyword evidence="2" id="KW-1185">Reference proteome</keyword>
<evidence type="ECO:0000313" key="1">
    <source>
        <dbReference type="EMBL" id="GIY74130.1"/>
    </source>
</evidence>
<sequence>MVNCRAASVTSIGSRSGRINLEKRLAGSPQCEERTGYPIVGVLNCLFKDRESRVSLNSLELSFVKLLGKAMYLIISEQGISKGNRMVE</sequence>
<reference evidence="1 2" key="1">
    <citation type="submission" date="2021-06" db="EMBL/GenBank/DDBJ databases">
        <title>Caerostris extrusa draft genome.</title>
        <authorList>
            <person name="Kono N."/>
            <person name="Arakawa K."/>
        </authorList>
    </citation>
    <scope>NUCLEOTIDE SEQUENCE [LARGE SCALE GENOMIC DNA]</scope>
</reference>
<accession>A0AAV4VXZ5</accession>
<dbReference type="EMBL" id="BPLR01015171">
    <property type="protein sequence ID" value="GIY74130.1"/>
    <property type="molecule type" value="Genomic_DNA"/>
</dbReference>
<evidence type="ECO:0000313" key="2">
    <source>
        <dbReference type="Proteomes" id="UP001054945"/>
    </source>
</evidence>
<gene>
    <name evidence="1" type="ORF">CEXT_332831</name>
</gene>
<name>A0AAV4VXZ5_CAEEX</name>
<dbReference type="Proteomes" id="UP001054945">
    <property type="component" value="Unassembled WGS sequence"/>
</dbReference>
<proteinExistence type="predicted"/>
<comment type="caution">
    <text evidence="1">The sequence shown here is derived from an EMBL/GenBank/DDBJ whole genome shotgun (WGS) entry which is preliminary data.</text>
</comment>
<organism evidence="1 2">
    <name type="scientific">Caerostris extrusa</name>
    <name type="common">Bark spider</name>
    <name type="synonym">Caerostris bankana</name>
    <dbReference type="NCBI Taxonomy" id="172846"/>
    <lineage>
        <taxon>Eukaryota</taxon>
        <taxon>Metazoa</taxon>
        <taxon>Ecdysozoa</taxon>
        <taxon>Arthropoda</taxon>
        <taxon>Chelicerata</taxon>
        <taxon>Arachnida</taxon>
        <taxon>Araneae</taxon>
        <taxon>Araneomorphae</taxon>
        <taxon>Entelegynae</taxon>
        <taxon>Araneoidea</taxon>
        <taxon>Araneidae</taxon>
        <taxon>Caerostris</taxon>
    </lineage>
</organism>
<dbReference type="AlphaFoldDB" id="A0AAV4VXZ5"/>